<name>A0ABR1MJ19_9PEZI</name>
<keyword evidence="2" id="KW-1185">Reference proteome</keyword>
<dbReference type="EMBL" id="JBBPDW010000007">
    <property type="protein sequence ID" value="KAK7550769.1"/>
    <property type="molecule type" value="Genomic_DNA"/>
</dbReference>
<organism evidence="1 2">
    <name type="scientific">Phyllosticta citricarpa</name>
    <dbReference type="NCBI Taxonomy" id="55181"/>
    <lineage>
        <taxon>Eukaryota</taxon>
        <taxon>Fungi</taxon>
        <taxon>Dikarya</taxon>
        <taxon>Ascomycota</taxon>
        <taxon>Pezizomycotina</taxon>
        <taxon>Dothideomycetes</taxon>
        <taxon>Dothideomycetes incertae sedis</taxon>
        <taxon>Botryosphaeriales</taxon>
        <taxon>Phyllostictaceae</taxon>
        <taxon>Phyllosticta</taxon>
    </lineage>
</organism>
<protein>
    <submittedName>
        <fullName evidence="1">Uncharacterized protein</fullName>
    </submittedName>
</protein>
<sequence>MSAQDSPVVTQSEVFGFTAKVINGDIYLTNNGKQYRSMLKKFEEQFMRKNEKRTIDECENSDDDKFQAGLDSHLAKAELDIFIVVDGLDQLHMDDQRHFVNGLDVLVREHRKDANQCHLAVAISARDGFGDVKLMSHVLKQIWVKPEDNAKDVHGCLGKYLDSDVFQEQRKDQNGSSECFGRSGRWNYESSVRPALTTLTPPEEMDRIYEDYVKDFDFEPPDRDPKEQQITTRTTALLAQTTGSMPIKVLLEALTFNTTDGRLD</sequence>
<gene>
    <name evidence="1" type="ORF">IWX46DRAFT_638931</name>
</gene>
<evidence type="ECO:0000313" key="1">
    <source>
        <dbReference type="EMBL" id="KAK7550769.1"/>
    </source>
</evidence>
<dbReference type="Proteomes" id="UP001365128">
    <property type="component" value="Unassembled WGS sequence"/>
</dbReference>
<evidence type="ECO:0000313" key="2">
    <source>
        <dbReference type="Proteomes" id="UP001365128"/>
    </source>
</evidence>
<proteinExistence type="predicted"/>
<reference evidence="1 2" key="1">
    <citation type="submission" date="2024-04" db="EMBL/GenBank/DDBJ databases">
        <title>Phyllosticta paracitricarpa is synonymous to the EU quarantine fungus P. citricarpa based on phylogenomic analyses.</title>
        <authorList>
            <consortium name="Lawrence Berkeley National Laboratory"/>
            <person name="Van Ingen-Buijs V.A."/>
            <person name="Van Westerhoven A.C."/>
            <person name="Haridas S."/>
            <person name="Skiadas P."/>
            <person name="Martin F."/>
            <person name="Groenewald J.Z."/>
            <person name="Crous P.W."/>
            <person name="Seidl M.F."/>
        </authorList>
    </citation>
    <scope>NUCLEOTIDE SEQUENCE [LARGE SCALE GENOMIC DNA]</scope>
    <source>
        <strain evidence="1 2">CBS 122670</strain>
    </source>
</reference>
<comment type="caution">
    <text evidence="1">The sequence shown here is derived from an EMBL/GenBank/DDBJ whole genome shotgun (WGS) entry which is preliminary data.</text>
</comment>
<accession>A0ABR1MJ19</accession>